<dbReference type="EMBL" id="MOOB01000032">
    <property type="protein sequence ID" value="OQE83426.1"/>
    <property type="molecule type" value="Genomic_DNA"/>
</dbReference>
<comment type="caution">
    <text evidence="1">The sequence shown here is derived from an EMBL/GenBank/DDBJ whole genome shotgun (WGS) entry which is preliminary data.</text>
</comment>
<accession>A0A1V6Y7J5</accession>
<protein>
    <submittedName>
        <fullName evidence="1">Uncharacterized protein</fullName>
    </submittedName>
</protein>
<name>A0A1V6Y7J5_PENNA</name>
<sequence>MSFLYDIKVVYGDEPSEEPSDSIEVIDSASGDINQGFKGKYVWLVPKYGSYPDCTGITIIIQRDEDIRYSDLGKYTGGNYRYLHFKTGGRQSVGKVALARSDREIDSNWVERYGWDAYSSDIHEGRHGSYLYIVWKWV</sequence>
<gene>
    <name evidence="1" type="ORF">PENNAL_c0032G08705</name>
</gene>
<dbReference type="AlphaFoldDB" id="A0A1V6Y7J5"/>
<reference evidence="2" key="1">
    <citation type="journal article" date="2017" name="Nat. Microbiol.">
        <title>Global analysis of biosynthetic gene clusters reveals vast potential of secondary metabolite production in Penicillium species.</title>
        <authorList>
            <person name="Nielsen J.C."/>
            <person name="Grijseels S."/>
            <person name="Prigent S."/>
            <person name="Ji B."/>
            <person name="Dainat J."/>
            <person name="Nielsen K.F."/>
            <person name="Frisvad J.C."/>
            <person name="Workman M."/>
            <person name="Nielsen J."/>
        </authorList>
    </citation>
    <scope>NUCLEOTIDE SEQUENCE [LARGE SCALE GENOMIC DNA]</scope>
    <source>
        <strain evidence="2">IBT 13039</strain>
    </source>
</reference>
<organism evidence="1 2">
    <name type="scientific">Penicillium nalgiovense</name>
    <dbReference type="NCBI Taxonomy" id="60175"/>
    <lineage>
        <taxon>Eukaryota</taxon>
        <taxon>Fungi</taxon>
        <taxon>Dikarya</taxon>
        <taxon>Ascomycota</taxon>
        <taxon>Pezizomycotina</taxon>
        <taxon>Eurotiomycetes</taxon>
        <taxon>Eurotiomycetidae</taxon>
        <taxon>Eurotiales</taxon>
        <taxon>Aspergillaceae</taxon>
        <taxon>Penicillium</taxon>
    </lineage>
</organism>
<proteinExistence type="predicted"/>
<dbReference type="Proteomes" id="UP000191691">
    <property type="component" value="Unassembled WGS sequence"/>
</dbReference>
<evidence type="ECO:0000313" key="1">
    <source>
        <dbReference type="EMBL" id="OQE83426.1"/>
    </source>
</evidence>
<dbReference type="OMA" id="DHENEKP"/>
<evidence type="ECO:0000313" key="2">
    <source>
        <dbReference type="Proteomes" id="UP000191691"/>
    </source>
</evidence>
<dbReference type="STRING" id="60175.A0A1V6Y7J5"/>
<keyword evidence="2" id="KW-1185">Reference proteome</keyword>